<comment type="caution">
    <text evidence="2">The sequence shown here is derived from an EMBL/GenBank/DDBJ whole genome shotgun (WGS) entry which is preliminary data.</text>
</comment>
<feature type="chain" id="PRO_5046428370" evidence="1">
    <location>
        <begin position="42"/>
        <end position="265"/>
    </location>
</feature>
<dbReference type="PANTHER" id="PTHR34387:SF1">
    <property type="entry name" value="PERIPLASMIC IMMUNOGENIC PROTEIN"/>
    <property type="match status" value="1"/>
</dbReference>
<dbReference type="RefSeq" id="WP_422921115.1">
    <property type="nucleotide sequence ID" value="NZ_JAMZEJ010000011.1"/>
</dbReference>
<protein>
    <submittedName>
        <fullName evidence="2">SIMPL domain-containing protein</fullName>
    </submittedName>
</protein>
<dbReference type="InterPro" id="IPR007497">
    <property type="entry name" value="SIMPL/DUF541"/>
</dbReference>
<organism evidence="2 3">
    <name type="scientific">Rhizosaccharibacter radicis</name>
    <dbReference type="NCBI Taxonomy" id="2782605"/>
    <lineage>
        <taxon>Bacteria</taxon>
        <taxon>Pseudomonadati</taxon>
        <taxon>Pseudomonadota</taxon>
        <taxon>Alphaproteobacteria</taxon>
        <taxon>Acetobacterales</taxon>
        <taxon>Acetobacteraceae</taxon>
        <taxon>Rhizosaccharibacter</taxon>
    </lineage>
</organism>
<dbReference type="Pfam" id="PF04402">
    <property type="entry name" value="SIMPL"/>
    <property type="match status" value="1"/>
</dbReference>
<dbReference type="PANTHER" id="PTHR34387">
    <property type="entry name" value="SLR1258 PROTEIN"/>
    <property type="match status" value="1"/>
</dbReference>
<proteinExistence type="predicted"/>
<evidence type="ECO:0000313" key="2">
    <source>
        <dbReference type="EMBL" id="MCQ8242358.1"/>
    </source>
</evidence>
<evidence type="ECO:0000313" key="3">
    <source>
        <dbReference type="Proteomes" id="UP001524547"/>
    </source>
</evidence>
<dbReference type="Gene3D" id="3.30.110.170">
    <property type="entry name" value="Protein of unknown function (DUF541), domain 1"/>
    <property type="match status" value="1"/>
</dbReference>
<feature type="signal peptide" evidence="1">
    <location>
        <begin position="1"/>
        <end position="41"/>
    </location>
</feature>
<name>A0ABT1W179_9PROT</name>
<keyword evidence="3" id="KW-1185">Reference proteome</keyword>
<accession>A0ABT1W179</accession>
<evidence type="ECO:0000256" key="1">
    <source>
        <dbReference type="SAM" id="SignalP"/>
    </source>
</evidence>
<keyword evidence="1" id="KW-0732">Signal</keyword>
<sequence>MNDALSRHPLRLPRGTWRARSRLSLGLLLFAAIGAAAPALARDDGGPAAEAGSAGSDAPADATLLRLDATGRVEVAPDLLVAHLMFEQSGRDAAAVQDAVNRRMASARKTADGAPGVTARLENYAVNRSGEKNDQWTAQQGIELQGKDGTAVLKLAGQLQAAGLALNGLSWTLSPPTRDAAEARATDNALHLLRDRAAAAARSLGLRVVSLREVQIGAGGGSPPYPRPLMRAMAMKSMPDVTADDQTVTAEVSATVLLRGDGSGR</sequence>
<dbReference type="Gene3D" id="3.30.70.2970">
    <property type="entry name" value="Protein of unknown function (DUF541), domain 2"/>
    <property type="match status" value="1"/>
</dbReference>
<reference evidence="2 3" key="1">
    <citation type="submission" date="2022-06" db="EMBL/GenBank/DDBJ databases">
        <title>Rhizosaccharibacter gen. nov. sp. nov. KSS12, endophytic bacteria isolated from sugarcane.</title>
        <authorList>
            <person name="Pitiwittayakul N."/>
        </authorList>
    </citation>
    <scope>NUCLEOTIDE SEQUENCE [LARGE SCALE GENOMIC DNA]</scope>
    <source>
        <strain evidence="2 3">KSS12</strain>
    </source>
</reference>
<dbReference type="EMBL" id="JAMZEJ010000011">
    <property type="protein sequence ID" value="MCQ8242358.1"/>
    <property type="molecule type" value="Genomic_DNA"/>
</dbReference>
<dbReference type="Proteomes" id="UP001524547">
    <property type="component" value="Unassembled WGS sequence"/>
</dbReference>
<dbReference type="InterPro" id="IPR052022">
    <property type="entry name" value="26kDa_periplasmic_antigen"/>
</dbReference>
<gene>
    <name evidence="2" type="ORF">NFI88_16110</name>
</gene>